<name>A0A7D5NAZ5_9PROT</name>
<accession>A0A7D5NAZ5</accession>
<dbReference type="KEGG" id="acog:HWD57_05805"/>
<dbReference type="EMBL" id="CP058708">
    <property type="protein sequence ID" value="QLH49351.1"/>
    <property type="molecule type" value="Genomic_DNA"/>
</dbReference>
<gene>
    <name evidence="1" type="ORF">HWD57_05805</name>
</gene>
<dbReference type="AlphaFoldDB" id="A0A7D5NAZ5"/>
<organism evidence="1 2">
    <name type="scientific">Candidatus Accumulibacter cognatus</name>
    <dbReference type="NCBI Taxonomy" id="2954383"/>
    <lineage>
        <taxon>Bacteria</taxon>
        <taxon>Pseudomonadati</taxon>
        <taxon>Pseudomonadota</taxon>
        <taxon>Betaproteobacteria</taxon>
        <taxon>Candidatus Accumulibacter</taxon>
    </lineage>
</organism>
<reference evidence="1 2" key="1">
    <citation type="journal article" date="2019" name="Microbiome">
        <title>Annotated bacterial chromosomes from frame-shift-corrected long-read metagenomic data.</title>
        <authorList>
            <person name="Arumugam K."/>
            <person name="Bagci C."/>
            <person name="Bessarab I."/>
            <person name="Beier S."/>
            <person name="Buchfink B."/>
            <person name="Gorska A."/>
            <person name="Qiu G."/>
            <person name="Huson D.H."/>
            <person name="Williams R.B.H."/>
        </authorList>
    </citation>
    <scope>NUCLEOTIDE SEQUENCE [LARGE SCALE GENOMIC DNA]</scope>
    <source>
        <strain evidence="1">SSA1</strain>
    </source>
</reference>
<sequence>MHESKHAQKIVDIWLKPEGLLGEVSSLSKLKWEMLENVSPVNQRAALNAILRAVEIPSFIAVTTPSRVCTARLLRSLAYDPELFNEAATALLKLALEEPDGYKSDSTRNILQSLFYIHLSGTLAPPAQRAAFVRTLAFSKNQRESKLALLLLRAGLESHHFSSHYSFDFGGLKRSYGWYPRTLEEIRAWYELFIKIAIDLGKTKTALGSEARTILGSTFRVNVHIPLRFFTLLPG</sequence>
<dbReference type="Proteomes" id="UP000509684">
    <property type="component" value="Chromosome"/>
</dbReference>
<proteinExistence type="predicted"/>
<protein>
    <submittedName>
        <fullName evidence="1">Uncharacterized protein</fullName>
    </submittedName>
</protein>
<evidence type="ECO:0000313" key="2">
    <source>
        <dbReference type="Proteomes" id="UP000509684"/>
    </source>
</evidence>
<evidence type="ECO:0000313" key="1">
    <source>
        <dbReference type="EMBL" id="QLH49351.1"/>
    </source>
</evidence>